<evidence type="ECO:0000313" key="2">
    <source>
        <dbReference type="EMBL" id="CAB9520361.1"/>
    </source>
</evidence>
<feature type="region of interest" description="Disordered" evidence="1">
    <location>
        <begin position="80"/>
        <end position="167"/>
    </location>
</feature>
<sequence length="167" mass="18731">MNSCCSSITCSVSVDIEDEGFITKRFVQRKRGMFRRANSIESLYGQPKSSFSRPLRVRRVLSDPQSDTKLDVIAPPLLVPRWDSQSSPKHRRKSVDTPPSTARLTVMRSHSRRKVQDQASLSPLSRQSLSPVPQLCRWGSDTLVKDSKTKGPPQPARQLSPMRAPAC</sequence>
<keyword evidence="3" id="KW-1185">Reference proteome</keyword>
<name>A0A9N8HNL7_9STRA</name>
<evidence type="ECO:0000256" key="1">
    <source>
        <dbReference type="SAM" id="MobiDB-lite"/>
    </source>
</evidence>
<protein>
    <submittedName>
        <fullName evidence="2">Uncharacterized protein</fullName>
    </submittedName>
</protein>
<dbReference type="AlphaFoldDB" id="A0A9N8HNL7"/>
<comment type="caution">
    <text evidence="2">The sequence shown here is derived from an EMBL/GenBank/DDBJ whole genome shotgun (WGS) entry which is preliminary data.</text>
</comment>
<reference evidence="2" key="1">
    <citation type="submission" date="2020-06" db="EMBL/GenBank/DDBJ databases">
        <authorList>
            <consortium name="Plant Systems Biology data submission"/>
        </authorList>
    </citation>
    <scope>NUCLEOTIDE SEQUENCE</scope>
    <source>
        <strain evidence="2">D6</strain>
    </source>
</reference>
<proteinExistence type="predicted"/>
<evidence type="ECO:0000313" key="3">
    <source>
        <dbReference type="Proteomes" id="UP001153069"/>
    </source>
</evidence>
<accession>A0A9N8HNL7</accession>
<gene>
    <name evidence="2" type="ORF">SEMRO_1096_G240790.1</name>
</gene>
<feature type="compositionally biased region" description="Low complexity" evidence="1">
    <location>
        <begin position="118"/>
        <end position="135"/>
    </location>
</feature>
<dbReference type="Proteomes" id="UP001153069">
    <property type="component" value="Unassembled WGS sequence"/>
</dbReference>
<organism evidence="2 3">
    <name type="scientific">Seminavis robusta</name>
    <dbReference type="NCBI Taxonomy" id="568900"/>
    <lineage>
        <taxon>Eukaryota</taxon>
        <taxon>Sar</taxon>
        <taxon>Stramenopiles</taxon>
        <taxon>Ochrophyta</taxon>
        <taxon>Bacillariophyta</taxon>
        <taxon>Bacillariophyceae</taxon>
        <taxon>Bacillariophycidae</taxon>
        <taxon>Naviculales</taxon>
        <taxon>Naviculaceae</taxon>
        <taxon>Seminavis</taxon>
    </lineage>
</organism>
<dbReference type="EMBL" id="CAICTM010001094">
    <property type="protein sequence ID" value="CAB9520361.1"/>
    <property type="molecule type" value="Genomic_DNA"/>
</dbReference>